<evidence type="ECO:0000256" key="1">
    <source>
        <dbReference type="ARBA" id="ARBA00022737"/>
    </source>
</evidence>
<gene>
    <name evidence="4" type="ORF">I8J30_28525</name>
</gene>
<evidence type="ECO:0000256" key="3">
    <source>
        <dbReference type="PROSITE-ProRule" id="PRU00023"/>
    </source>
</evidence>
<dbReference type="PANTHER" id="PTHR24198:SF165">
    <property type="entry name" value="ANKYRIN REPEAT-CONTAINING PROTEIN-RELATED"/>
    <property type="match status" value="1"/>
</dbReference>
<sequence length="198" mass="21487">MSKELIAAAERGDTAKVGRLLNEGANINEQDARGRTAIMAATHANKPDVVRLLIEAGADINLQDNMRDNPFLYAGAEGLLEILKLLIAAGADTKLTNRYGGIALIPASEKGHVENVRVLLTTTDVNINHINNLGWTALLEVVVLTNGGPKHQQIARLLIDHGADVNIADRDGITPLQHAKRDRRFKEIEQMLLQAGAR</sequence>
<name>A0ABS5CLA8_9BACL</name>
<dbReference type="PROSITE" id="PS50297">
    <property type="entry name" value="ANK_REP_REGION"/>
    <property type="match status" value="2"/>
</dbReference>
<comment type="caution">
    <text evidence="4">The sequence shown here is derived from an EMBL/GenBank/DDBJ whole genome shotgun (WGS) entry which is preliminary data.</text>
</comment>
<reference evidence="4 5" key="1">
    <citation type="submission" date="2021-04" db="EMBL/GenBank/DDBJ databases">
        <title>Paenibacillus sp. DLE-14 whole genome sequence.</title>
        <authorList>
            <person name="Ham Y.J."/>
        </authorList>
    </citation>
    <scope>NUCLEOTIDE SEQUENCE [LARGE SCALE GENOMIC DNA]</scope>
    <source>
        <strain evidence="4 5">DLE-14</strain>
    </source>
</reference>
<keyword evidence="5" id="KW-1185">Reference proteome</keyword>
<accession>A0ABS5CLA8</accession>
<keyword evidence="2 3" id="KW-0040">ANK repeat</keyword>
<protein>
    <submittedName>
        <fullName evidence="4">Ankyrin repeat domain-containing protein</fullName>
    </submittedName>
</protein>
<dbReference type="InterPro" id="IPR036770">
    <property type="entry name" value="Ankyrin_rpt-contain_sf"/>
</dbReference>
<feature type="repeat" description="ANK" evidence="3">
    <location>
        <begin position="33"/>
        <end position="65"/>
    </location>
</feature>
<evidence type="ECO:0000256" key="2">
    <source>
        <dbReference type="ARBA" id="ARBA00023043"/>
    </source>
</evidence>
<dbReference type="PROSITE" id="PS50088">
    <property type="entry name" value="ANK_REPEAT"/>
    <property type="match status" value="3"/>
</dbReference>
<feature type="repeat" description="ANK" evidence="3">
    <location>
        <begin position="171"/>
        <end position="198"/>
    </location>
</feature>
<dbReference type="RefSeq" id="WP_210663890.1">
    <property type="nucleotide sequence ID" value="NZ_JAGKSP010000021.1"/>
</dbReference>
<dbReference type="SUPFAM" id="SSF48403">
    <property type="entry name" value="Ankyrin repeat"/>
    <property type="match status" value="1"/>
</dbReference>
<dbReference type="SMART" id="SM00248">
    <property type="entry name" value="ANK"/>
    <property type="match status" value="4"/>
</dbReference>
<dbReference type="InterPro" id="IPR002110">
    <property type="entry name" value="Ankyrin_rpt"/>
</dbReference>
<evidence type="ECO:0000313" key="5">
    <source>
        <dbReference type="Proteomes" id="UP000673394"/>
    </source>
</evidence>
<dbReference type="Gene3D" id="1.25.40.20">
    <property type="entry name" value="Ankyrin repeat-containing domain"/>
    <property type="match status" value="1"/>
</dbReference>
<feature type="repeat" description="ANK" evidence="3">
    <location>
        <begin position="66"/>
        <end position="98"/>
    </location>
</feature>
<dbReference type="EMBL" id="JAGKSP010000021">
    <property type="protein sequence ID" value="MBP3966635.1"/>
    <property type="molecule type" value="Genomic_DNA"/>
</dbReference>
<evidence type="ECO:0000313" key="4">
    <source>
        <dbReference type="EMBL" id="MBP3966635.1"/>
    </source>
</evidence>
<organism evidence="4 5">
    <name type="scientific">Paenibacillus lignilyticus</name>
    <dbReference type="NCBI Taxonomy" id="1172615"/>
    <lineage>
        <taxon>Bacteria</taxon>
        <taxon>Bacillati</taxon>
        <taxon>Bacillota</taxon>
        <taxon>Bacilli</taxon>
        <taxon>Bacillales</taxon>
        <taxon>Paenibacillaceae</taxon>
        <taxon>Paenibacillus</taxon>
    </lineage>
</organism>
<dbReference type="PANTHER" id="PTHR24198">
    <property type="entry name" value="ANKYRIN REPEAT AND PROTEIN KINASE DOMAIN-CONTAINING PROTEIN"/>
    <property type="match status" value="1"/>
</dbReference>
<dbReference type="Pfam" id="PF12796">
    <property type="entry name" value="Ank_2"/>
    <property type="match status" value="2"/>
</dbReference>
<keyword evidence="1" id="KW-0677">Repeat</keyword>
<proteinExistence type="predicted"/>
<dbReference type="Proteomes" id="UP000673394">
    <property type="component" value="Unassembled WGS sequence"/>
</dbReference>